<feature type="compositionally biased region" description="Polar residues" evidence="4">
    <location>
        <begin position="16"/>
        <end position="37"/>
    </location>
</feature>
<evidence type="ECO:0000259" key="5">
    <source>
        <dbReference type="Pfam" id="PF04118"/>
    </source>
</evidence>
<feature type="region of interest" description="Disordered" evidence="4">
    <location>
        <begin position="2393"/>
        <end position="2446"/>
    </location>
</feature>
<dbReference type="GO" id="GO:0015031">
    <property type="term" value="P:protein transport"/>
    <property type="evidence" value="ECO:0007669"/>
    <property type="project" value="UniProtKB-KW"/>
</dbReference>
<dbReference type="PANTHER" id="PTHR14042">
    <property type="entry name" value="DOPEY-RELATED"/>
    <property type="match status" value="1"/>
</dbReference>
<dbReference type="OrthoDB" id="297643at2759"/>
<name>A0A2T9Y1U7_9FUNG</name>
<dbReference type="Pfam" id="PF04118">
    <property type="entry name" value="Dopey_N"/>
    <property type="match status" value="1"/>
</dbReference>
<feature type="region of interest" description="Disordered" evidence="4">
    <location>
        <begin position="1"/>
        <end position="39"/>
    </location>
</feature>
<gene>
    <name evidence="7" type="ORF">BB560_006764</name>
</gene>
<accession>A0A2T9Y1U7</accession>
<dbReference type="InterPro" id="IPR056457">
    <property type="entry name" value="DOP1_C"/>
</dbReference>
<sequence length="2586" mass="293896">MYSNLPSKGFSEGSDDQNTLSPIQNPLNRASKLSSANSDEKDLSMSTSLQSFNLKKDPNYQRFVSSIQKNLLTFEYVTEWADITSFLTKLLRVLESYSDFNIIPEKETVAKRLSQCLNPALPTGVHQKALSVYSKIFDQIGIYNLASDINIYVSGLYPFIRHASTVSKDQAIEILKTNIYPVILTNPVHLPMFLVAVISGIEEEKSEISSKCQSLLKLLANNIESRVIYSSLFQVLISSSLDRENTLKFLLQSLPELTSPLDVDKKIGTSLDTMVKAICVSLSSTNTLVVRSAMDLLHHKLPLDKSLLTLTSKIELMKFTSRVILLKDMSLNRRIFTWWLGKSSDSEIQLKYFLQYSLSPMSEMFKGWFQYTLLEASEFKEFLTPFKILNSLSDKSAIFKPLTDSLLFTVTRSYLMKIQNIKKAGYDIDDQTDQEAIKFFSSIESFQLFSLVLTACFSVPFISDETYSKNVRGNFSIYKSEIDILFLFFQHYILKDSSVEPTHFCFVLLTLNLLPCLLLQKFEGDLVEPTIISIFKLSNLILKHIPQNSLSVKLPVELKFKTFEDKLSLLEYVKAIYGIDFYIDRIKTEKSGLEITASTIECKGTADQIQKLEKASNYPESILFLFNKETQALVKNYENNPEAFKYLSDTFQILLLNHYSYYKNTSNSLTSGSNFKTLQTNGVDSKEKEYNTFQIFANVASFSNNMEQVKLAVNTLFIMISNGYESNKHSLYQIHNYNRYALMNSSAVHNSNYLTLIISNIWKLINFENYVEATMLIHTFSMVYGENKVSSIISQSICNFKDDLSGFLTRFSLFWKFKNTFELSSNLPAEQYQSFDSIVPNDLNRDLDNRTCVSYTRLLICVLSFVFNLSAHDSSDLNGQKLFISASDSKKDYMFLSSAFLSKWAKSGISFEHVVFPLLENLHSLSSEYLYLEASNNISYTSVSGTQNENLYPSTKVSIETIQRYLYILKKSLIVFQEQASDLLLRTEDISWVKFHGLNSLHHRFIKDQNHSTRYTRFSKSLENDQLYKVDPAKLFELSLSETDKYLCHRLESFGNSEEITVFEYILYELLPSLGSGLPTELIELDSKQLFDNPSIDIKFETIFCSRLNLQISAIEILDLLININPECNFLQISPECISMVLNILSRIYYFVSNVILLKQSDLESDYSTEVAIRQKCQSVLSRIISSFFADCKCSICVANQGTNTHQKLVYEVIPFFLQSEFFYSALLLSFPCLPLSKPFSQQALYSEHMHWHDLFSNVLKLFENTQLEKGISLPNSSSLTTCFLSNIALPIINLATETIFIDFQVYLHRDYVSLINSRNGLREDDFNFFFANLLTLESVLNLCLSVSKHILPLTPRVSELLFCNLSAGIQNILKAQRNLEFDLNVLRIVHLHLDKLEQPFSFSLTYCLSTLMCILNETHFENHKTTGFDNDRVNLNLSEKQSLASEPKNTFMIEKIRSVIKIVIFNLFDSHSKEVCLALGDYFEHQTSCWIDLLFNPISSIRTSVEYTLFAASNNPKSRNSSDFHPGANEYSVRRGSEPRGPVRVSGNFSGLSHGNLGSYTNSAYLQNYLNAVNSYPTMKQILESFSFLEIFKRTNKSQHSIYEADSDYFSSHSFYDKSNLSFMGFEVFDFVSCLVSCATDRVRQNLSGGYLTQNKAFSNQDTDIDLNSGYSRFSSLSDIGLLRLAEIILETECLRVINCSDLSIFYSSADFDLETVDYHGIQISQSKLTNILSNFNLSILSLFRLVNSFENINKPWIPIVFRTCVSALKVLSLIKSNKLPFRFALNTSLSEKAESESLSFIENILEYLGKSISGTQWLRRVGRLPSSNARLDLESSSSGRPLLDNSAADKKLKFMQKFNLNNFSKYVRSFETVEAMTESGLVASDSALLSVFRNSHLTDTLSYWNHDDVTEQLLLSLNENLFRFINFMYSDKTSRAHIVNLYINSVIYPLNRVLSIKNHYSFASSKFDGKKFFFSDQGVSINEELSTSQFNELGRSAAIPFNLPTSDNFDSIRKAYFDQHKALIDLGLVYPRSSCLFEDSSWCITDQASRIYNLLLSSLMPISSYSEFTSNVSKLFWEFFFHNNFFSAKRVGFSSFPIFSINSSQAVSVPFTAQSHVSSILTSSIYKWRFLLGVSVSNDRSRLLELIGKLGTSAATSLFSNKSQEMLQKSLTIRRVSVLIWASKNDEITAQFPTIQEKIVELIKSSADNNVIIEIYLLLRVIIHKLGPSRIASMWPVIITELSKVVSTCLALDSASTFKISFGTLNVFFACCKFLDLLFAYDLPDFLIYKHMFIGGASNNLELQCSTNYRFISESFQRLMYETFSFNEPTASSDINKINQENWYSKAFEFEHSSQMPDLTSLNQNTSPQTGLLLKLGNKLLEFLSKKEPDTRSEDIGMDSLKEPSASSSTGTTLDSNSQREVNGTGAGAGAGDPEGENDSSSLGVANAGVSLDLDKINRKSSTFLRHFSTKIMSKPSLRRPILSESYIYSIFQLLPFLHNVSRYDYEMTLAGSKPDTLYIESLIGQDLMVFYDTNTVTPTPISQGTSLENIISSVDLALREGFVNEYTPECSILKTLEEKEGFF</sequence>
<feature type="compositionally biased region" description="Polar residues" evidence="4">
    <location>
        <begin position="2407"/>
        <end position="2424"/>
    </location>
</feature>
<feature type="domain" description="DOP1-like C-terminal" evidence="6">
    <location>
        <begin position="2127"/>
        <end position="2302"/>
    </location>
</feature>
<dbReference type="GO" id="GO:0006895">
    <property type="term" value="P:Golgi to endosome transport"/>
    <property type="evidence" value="ECO:0007669"/>
    <property type="project" value="InterPro"/>
</dbReference>
<dbReference type="GO" id="GO:0005802">
    <property type="term" value="C:trans-Golgi network"/>
    <property type="evidence" value="ECO:0007669"/>
    <property type="project" value="TreeGrafter"/>
</dbReference>
<dbReference type="GO" id="GO:0005829">
    <property type="term" value="C:cytosol"/>
    <property type="evidence" value="ECO:0007669"/>
    <property type="project" value="GOC"/>
</dbReference>
<feature type="domain" description="DOP1 N-terminal" evidence="5">
    <location>
        <begin position="57"/>
        <end position="343"/>
    </location>
</feature>
<dbReference type="InterPro" id="IPR007249">
    <property type="entry name" value="DOP1_N"/>
</dbReference>
<evidence type="ECO:0000256" key="1">
    <source>
        <dbReference type="ARBA" id="ARBA00022448"/>
    </source>
</evidence>
<keyword evidence="8" id="KW-1185">Reference proteome</keyword>
<proteinExistence type="inferred from homology"/>
<reference evidence="7 8" key="1">
    <citation type="journal article" date="2018" name="MBio">
        <title>Comparative Genomics Reveals the Core Gene Toolbox for the Fungus-Insect Symbiosis.</title>
        <authorList>
            <person name="Wang Y."/>
            <person name="Stata M."/>
            <person name="Wang W."/>
            <person name="Stajich J.E."/>
            <person name="White M.M."/>
            <person name="Moncalvo J.M."/>
        </authorList>
    </citation>
    <scope>NUCLEOTIDE SEQUENCE [LARGE SCALE GENOMIC DNA]</scope>
    <source>
        <strain evidence="7 8">SC-DP-2</strain>
    </source>
</reference>
<feature type="region of interest" description="Disordered" evidence="4">
    <location>
        <begin position="1516"/>
        <end position="1541"/>
    </location>
</feature>
<comment type="caution">
    <text evidence="7">The sequence shown here is derived from an EMBL/GenBank/DDBJ whole genome shotgun (WGS) entry which is preliminary data.</text>
</comment>
<dbReference type="STRING" id="133381.A0A2T9Y1U7"/>
<evidence type="ECO:0000256" key="2">
    <source>
        <dbReference type="ARBA" id="ARBA00022927"/>
    </source>
</evidence>
<dbReference type="PANTHER" id="PTHR14042:SF24">
    <property type="entry name" value="PROTEIN DOPEY-1 HOMOLOG"/>
    <property type="match status" value="1"/>
</dbReference>
<dbReference type="GO" id="GO:0005768">
    <property type="term" value="C:endosome"/>
    <property type="evidence" value="ECO:0007669"/>
    <property type="project" value="TreeGrafter"/>
</dbReference>
<dbReference type="InterPro" id="IPR040314">
    <property type="entry name" value="DOP1"/>
</dbReference>
<protein>
    <submittedName>
        <fullName evidence="7">Uncharacterized protein</fullName>
    </submittedName>
</protein>
<evidence type="ECO:0000256" key="4">
    <source>
        <dbReference type="SAM" id="MobiDB-lite"/>
    </source>
</evidence>
<evidence type="ECO:0000256" key="3">
    <source>
        <dbReference type="ARBA" id="ARBA00046326"/>
    </source>
</evidence>
<evidence type="ECO:0000313" key="8">
    <source>
        <dbReference type="Proteomes" id="UP000245609"/>
    </source>
</evidence>
<comment type="similarity">
    <text evidence="3">Belongs to the DOP1 family.</text>
</comment>
<keyword evidence="2" id="KW-0653">Protein transport</keyword>
<keyword evidence="1" id="KW-0813">Transport</keyword>
<evidence type="ECO:0000259" key="6">
    <source>
        <dbReference type="Pfam" id="PF24598"/>
    </source>
</evidence>
<organism evidence="7 8">
    <name type="scientific">Smittium megazygosporum</name>
    <dbReference type="NCBI Taxonomy" id="133381"/>
    <lineage>
        <taxon>Eukaryota</taxon>
        <taxon>Fungi</taxon>
        <taxon>Fungi incertae sedis</taxon>
        <taxon>Zoopagomycota</taxon>
        <taxon>Kickxellomycotina</taxon>
        <taxon>Harpellomycetes</taxon>
        <taxon>Harpellales</taxon>
        <taxon>Legeriomycetaceae</taxon>
        <taxon>Smittium</taxon>
    </lineage>
</organism>
<dbReference type="Proteomes" id="UP000245609">
    <property type="component" value="Unassembled WGS sequence"/>
</dbReference>
<dbReference type="Pfam" id="PF24598">
    <property type="entry name" value="DOP1_C"/>
    <property type="match status" value="1"/>
</dbReference>
<evidence type="ECO:0000313" key="7">
    <source>
        <dbReference type="EMBL" id="PVU86312.1"/>
    </source>
</evidence>
<dbReference type="EMBL" id="MBFS01003505">
    <property type="protein sequence ID" value="PVU86312.1"/>
    <property type="molecule type" value="Genomic_DNA"/>
</dbReference>